<dbReference type="Pfam" id="PF25597">
    <property type="entry name" value="SH3_retrovirus"/>
    <property type="match status" value="1"/>
</dbReference>
<keyword evidence="2" id="KW-0808">Transferase</keyword>
<dbReference type="InterPro" id="IPR050898">
    <property type="entry name" value="Plant_acyltransferase"/>
</dbReference>
<dbReference type="CDD" id="cd09272">
    <property type="entry name" value="RNase_HI_RT_Ty1"/>
    <property type="match status" value="1"/>
</dbReference>
<protein>
    <recommendedName>
        <fullName evidence="5">Retroviral polymerase SH3-like domain-containing protein</fullName>
    </recommendedName>
</protein>
<dbReference type="InterPro" id="IPR012337">
    <property type="entry name" value="RNaseH-like_sf"/>
</dbReference>
<feature type="compositionally biased region" description="Low complexity" evidence="4">
    <location>
        <begin position="198"/>
        <end position="223"/>
    </location>
</feature>
<evidence type="ECO:0000256" key="2">
    <source>
        <dbReference type="ARBA" id="ARBA00022679"/>
    </source>
</evidence>
<dbReference type="InterPro" id="IPR057670">
    <property type="entry name" value="SH3_retrovirus"/>
</dbReference>
<dbReference type="EMBL" id="JACMSC010000007">
    <property type="protein sequence ID" value="KAG6516118.1"/>
    <property type="molecule type" value="Genomic_DNA"/>
</dbReference>
<dbReference type="Proteomes" id="UP000734854">
    <property type="component" value="Unassembled WGS sequence"/>
</dbReference>
<dbReference type="GO" id="GO:0016746">
    <property type="term" value="F:acyltransferase activity"/>
    <property type="evidence" value="ECO:0007669"/>
    <property type="project" value="UniProtKB-KW"/>
</dbReference>
<reference evidence="6 7" key="1">
    <citation type="submission" date="2020-08" db="EMBL/GenBank/DDBJ databases">
        <title>Plant Genome Project.</title>
        <authorList>
            <person name="Zhang R.-G."/>
        </authorList>
    </citation>
    <scope>NUCLEOTIDE SEQUENCE [LARGE SCALE GENOMIC DNA]</scope>
    <source>
        <tissue evidence="6">Rhizome</tissue>
    </source>
</reference>
<evidence type="ECO:0000313" key="6">
    <source>
        <dbReference type="EMBL" id="KAG6516118.1"/>
    </source>
</evidence>
<evidence type="ECO:0000313" key="7">
    <source>
        <dbReference type="Proteomes" id="UP000734854"/>
    </source>
</evidence>
<sequence>MSMASCRVTKVREELLVPFEPTPCATLPLSSIDHALGLAYMQEMISVYPNNNHEGVERQLTVRFTQNLLVEAVYTAVYLSNRCPTTATPNKTPFEAWSGRRPSVNHLKVFGSICYSQIPKEKRSKLDESSERCIFVGYSTMSKGYRLFNLQLGQVIISRDVQVDENALWNWEENKVEKKDILISTDKEDEIEPSTPDSSSSQPNEESSTDPTSSNSSSPSATPKRYRSLSDIYATCNYCSIEPENFAEAIKEEPWKKAMEEESPSHFHLGAAKRVLRYVQGTTDLGLSFQKNHALNLVGYCDSDFGGSLDDMKSTSGYCFSFGLAIFSWVSKKQQSVAQSSAEAEYISASVATSQAIWLRKILADLGHHQIEGTVLHCDNKSAIAMAKNPVHHNRTRHIALKHHFIRQAIEDKEIQLEFSLAKALVPYYPVAGRLVFYGDRMEVACNGEGVWFVEAAVTGRSLNDWEAIPRSVVKEELLPSCPPHLNQQEMILMMQVTHFQCGGFVVGLKFNHLVFDGIGVGQFLKAIGEIACGQTHPSIDPIWYRDTIPASPMLSKSSLSLLPAKFDIVNSMYDFSIQTIERLKEKISKETSNQFTTFEVIAAIIWKCRTRAIGAIGDVCLIVPANIRHLLFQLPKAGYYGNCFYPLTITATGEQIMKASLAELVGLVKDAKESLPTKFKEWASGNFKEDPYQTSISYNILVLSDWRWIEFYETDYGWGMPNCISPKTHDCSFPCGVILKQLLPKDGVRLEGQVVMKEHEQRFIDEINKCINE</sequence>
<evidence type="ECO:0000256" key="3">
    <source>
        <dbReference type="ARBA" id="ARBA00023315"/>
    </source>
</evidence>
<accession>A0A8J5H477</accession>
<dbReference type="Gene3D" id="3.30.559.10">
    <property type="entry name" value="Chloramphenicol acetyltransferase-like domain"/>
    <property type="match status" value="2"/>
</dbReference>
<dbReference type="SUPFAM" id="SSF53098">
    <property type="entry name" value="Ribonuclease H-like"/>
    <property type="match status" value="1"/>
</dbReference>
<feature type="region of interest" description="Disordered" evidence="4">
    <location>
        <begin position="184"/>
        <end position="224"/>
    </location>
</feature>
<evidence type="ECO:0000256" key="1">
    <source>
        <dbReference type="ARBA" id="ARBA00009861"/>
    </source>
</evidence>
<gene>
    <name evidence="6" type="ORF">ZIOFF_026566</name>
</gene>
<name>A0A8J5H477_ZINOF</name>
<keyword evidence="7" id="KW-1185">Reference proteome</keyword>
<proteinExistence type="inferred from homology"/>
<dbReference type="AlphaFoldDB" id="A0A8J5H477"/>
<dbReference type="PANTHER" id="PTHR31147:SF1">
    <property type="entry name" value="ACYL TRANSFERASE 4"/>
    <property type="match status" value="1"/>
</dbReference>
<keyword evidence="3" id="KW-0012">Acyltransferase</keyword>
<dbReference type="Pfam" id="PF02458">
    <property type="entry name" value="Transferase"/>
    <property type="match status" value="1"/>
</dbReference>
<comment type="caution">
    <text evidence="6">The sequence shown here is derived from an EMBL/GenBank/DDBJ whole genome shotgun (WGS) entry which is preliminary data.</text>
</comment>
<organism evidence="6 7">
    <name type="scientific">Zingiber officinale</name>
    <name type="common">Ginger</name>
    <name type="synonym">Amomum zingiber</name>
    <dbReference type="NCBI Taxonomy" id="94328"/>
    <lineage>
        <taxon>Eukaryota</taxon>
        <taxon>Viridiplantae</taxon>
        <taxon>Streptophyta</taxon>
        <taxon>Embryophyta</taxon>
        <taxon>Tracheophyta</taxon>
        <taxon>Spermatophyta</taxon>
        <taxon>Magnoliopsida</taxon>
        <taxon>Liliopsida</taxon>
        <taxon>Zingiberales</taxon>
        <taxon>Zingiberaceae</taxon>
        <taxon>Zingiber</taxon>
    </lineage>
</organism>
<evidence type="ECO:0000256" key="4">
    <source>
        <dbReference type="SAM" id="MobiDB-lite"/>
    </source>
</evidence>
<feature type="domain" description="Retroviral polymerase SH3-like" evidence="5">
    <location>
        <begin position="112"/>
        <end position="175"/>
    </location>
</feature>
<dbReference type="PANTHER" id="PTHR31147">
    <property type="entry name" value="ACYL TRANSFERASE 4"/>
    <property type="match status" value="1"/>
</dbReference>
<comment type="similarity">
    <text evidence="1">Belongs to the plant acyltransferase family.</text>
</comment>
<dbReference type="InterPro" id="IPR023213">
    <property type="entry name" value="CAT-like_dom_sf"/>
</dbReference>
<evidence type="ECO:0000259" key="5">
    <source>
        <dbReference type="Pfam" id="PF25597"/>
    </source>
</evidence>